<dbReference type="InterPro" id="IPR011701">
    <property type="entry name" value="MFS"/>
</dbReference>
<dbReference type="PROSITE" id="PS50850">
    <property type="entry name" value="MFS"/>
    <property type="match status" value="1"/>
</dbReference>
<feature type="region of interest" description="Disordered" evidence="7">
    <location>
        <begin position="1"/>
        <end position="58"/>
    </location>
</feature>
<accession>A0A7D7PTV2</accession>
<feature type="transmembrane region" description="Helical" evidence="8">
    <location>
        <begin position="254"/>
        <end position="277"/>
    </location>
</feature>
<evidence type="ECO:0000256" key="6">
    <source>
        <dbReference type="ARBA" id="ARBA00023136"/>
    </source>
</evidence>
<proteinExistence type="predicted"/>
<dbReference type="Proteomes" id="UP000216825">
    <property type="component" value="Chromosome"/>
</dbReference>
<gene>
    <name evidence="10" type="primary">yhjE_3</name>
    <name evidence="10" type="ORF">CIB50_0001985</name>
</gene>
<evidence type="ECO:0000256" key="2">
    <source>
        <dbReference type="ARBA" id="ARBA00022448"/>
    </source>
</evidence>
<protein>
    <submittedName>
        <fullName evidence="10">Inner membrane metabolite transport protein YhjE</fullName>
    </submittedName>
</protein>
<dbReference type="SUPFAM" id="SSF103473">
    <property type="entry name" value="MFS general substrate transporter"/>
    <property type="match status" value="1"/>
</dbReference>
<keyword evidence="3" id="KW-1003">Cell membrane</keyword>
<feature type="transmembrane region" description="Helical" evidence="8">
    <location>
        <begin position="438"/>
        <end position="460"/>
    </location>
</feature>
<evidence type="ECO:0000256" key="5">
    <source>
        <dbReference type="ARBA" id="ARBA00022989"/>
    </source>
</evidence>
<dbReference type="InterPro" id="IPR020846">
    <property type="entry name" value="MFS_dom"/>
</dbReference>
<dbReference type="CDD" id="cd17369">
    <property type="entry name" value="MFS_ShiA_like"/>
    <property type="match status" value="1"/>
</dbReference>
<dbReference type="GO" id="GO:0005886">
    <property type="term" value="C:plasma membrane"/>
    <property type="evidence" value="ECO:0007669"/>
    <property type="project" value="UniProtKB-SubCell"/>
</dbReference>
<dbReference type="KEGG" id="kvr:CIB50_0001985"/>
<feature type="transmembrane region" description="Helical" evidence="8">
    <location>
        <begin position="466"/>
        <end position="487"/>
    </location>
</feature>
<evidence type="ECO:0000256" key="7">
    <source>
        <dbReference type="SAM" id="MobiDB-lite"/>
    </source>
</evidence>
<evidence type="ECO:0000256" key="8">
    <source>
        <dbReference type="SAM" id="Phobius"/>
    </source>
</evidence>
<evidence type="ECO:0000256" key="4">
    <source>
        <dbReference type="ARBA" id="ARBA00022692"/>
    </source>
</evidence>
<dbReference type="Gene3D" id="1.20.1250.20">
    <property type="entry name" value="MFS general substrate transporter like domains"/>
    <property type="match status" value="2"/>
</dbReference>
<comment type="subcellular location">
    <subcellularLocation>
        <location evidence="1">Cell membrane</location>
        <topology evidence="1">Multi-pass membrane protein</topology>
    </subcellularLocation>
</comment>
<feature type="transmembrane region" description="Helical" evidence="8">
    <location>
        <begin position="342"/>
        <end position="361"/>
    </location>
</feature>
<evidence type="ECO:0000313" key="10">
    <source>
        <dbReference type="EMBL" id="QMS57252.1"/>
    </source>
</evidence>
<evidence type="ECO:0000256" key="3">
    <source>
        <dbReference type="ARBA" id="ARBA00022475"/>
    </source>
</evidence>
<dbReference type="PANTHER" id="PTHR43045:SF1">
    <property type="entry name" value="SHIKIMATE TRANSPORTER"/>
    <property type="match status" value="1"/>
</dbReference>
<dbReference type="InterPro" id="IPR036259">
    <property type="entry name" value="MFS_trans_sf"/>
</dbReference>
<feature type="transmembrane region" description="Helical" evidence="8">
    <location>
        <begin position="373"/>
        <end position="391"/>
    </location>
</feature>
<reference evidence="10" key="2">
    <citation type="submission" date="2020-07" db="EMBL/GenBank/DDBJ databases">
        <title>Genome of starter culture bacteria Kocuria salsicia reveals its technological properties and safety for usage in meat industry.</title>
        <authorList>
            <person name="Michael M."/>
            <person name="Konstantin K."/>
            <person name="Evgenii K."/>
            <person name="Galina S."/>
            <person name="Oksana K."/>
            <person name="Andrei L."/>
        </authorList>
    </citation>
    <scope>NUCLEOTIDE SEQUENCE [LARGE SCALE GENOMIC DNA]</scope>
    <source>
        <strain evidence="10">80</strain>
    </source>
</reference>
<keyword evidence="6 8" id="KW-0472">Membrane</keyword>
<dbReference type="PROSITE" id="PS00217">
    <property type="entry name" value="SUGAR_TRANSPORT_2"/>
    <property type="match status" value="1"/>
</dbReference>
<evidence type="ECO:0000256" key="1">
    <source>
        <dbReference type="ARBA" id="ARBA00004651"/>
    </source>
</evidence>
<dbReference type="Pfam" id="PF07690">
    <property type="entry name" value="MFS_1"/>
    <property type="match status" value="1"/>
</dbReference>
<dbReference type="GO" id="GO:0022857">
    <property type="term" value="F:transmembrane transporter activity"/>
    <property type="evidence" value="ECO:0007669"/>
    <property type="project" value="InterPro"/>
</dbReference>
<name>A0A7D7PTV2_KOCVA</name>
<dbReference type="AlphaFoldDB" id="A0A7D7PTV2"/>
<evidence type="ECO:0000259" key="9">
    <source>
        <dbReference type="PROSITE" id="PS50850"/>
    </source>
</evidence>
<sequence length="508" mass="52879">MGNAAPGRTDETLLPRPAGPVPASGGHDDAARSAAAGAQLPGVTPGAPPCSDPGVPLGTSSTAAPATLRAAGAAVRSKKRVLAASFVGTTIEWYDFYLYGAAAALVFNHYFFPQGSGVGAVIASFATFAIALFLRPLGGIVAGHLGDRIGRKALLVASLLAMGLATTAIGLLPGFERIGWAAVVLLVACRILQGLSAGMEWGGSAVLSVEHAPSGLRGLFGSFTQVGSAAGMLLSTAFFAVVQAATTPEQFQAWGWRVPFLFSAVLVVIGLVIRAGVTDAEEFREVRAEEKRAVSPVREVLREYPRGVIVCIGQRMVQPAIFSILTVYTLTYVTQHRGQSQWVMVSILIAAAVGIVGGPLWGWLSDRVGRRRISGIAAALVGVFVWPYFLFLDHGPLALLPFVYLVGLAVLHDSIYGPQAALFAEQFPVHLRYSGVSLGYQVGTILSGGLTPMIAAWLVARGGDTPWLLCGYLSVLAVVSVVTARMARDSVADGARAVPAAVAAPVPA</sequence>
<reference evidence="10" key="1">
    <citation type="submission" date="2017-08" db="EMBL/GenBank/DDBJ databases">
        <authorList>
            <person name="Minaev M."/>
            <person name="Kurbakov K.A."/>
            <person name="Solodovnikova G.I."/>
            <person name="Kuznetsova O.A."/>
            <person name="Lisitsyn A.B."/>
        </authorList>
    </citation>
    <scope>NUCLEOTIDE SEQUENCE</scope>
    <source>
        <strain evidence="10">80</strain>
    </source>
</reference>
<evidence type="ECO:0000313" key="11">
    <source>
        <dbReference type="Proteomes" id="UP000216825"/>
    </source>
</evidence>
<keyword evidence="2" id="KW-0813">Transport</keyword>
<dbReference type="RefSeq" id="WP_258924121.1">
    <property type="nucleotide sequence ID" value="NZ_CP059343.1"/>
</dbReference>
<feature type="transmembrane region" description="Helical" evidence="8">
    <location>
        <begin position="153"/>
        <end position="172"/>
    </location>
</feature>
<feature type="transmembrane region" description="Helical" evidence="8">
    <location>
        <begin position="219"/>
        <end position="242"/>
    </location>
</feature>
<keyword evidence="4 8" id="KW-0812">Transmembrane</keyword>
<feature type="domain" description="Major facilitator superfamily (MFS) profile" evidence="9">
    <location>
        <begin position="81"/>
        <end position="489"/>
    </location>
</feature>
<dbReference type="InterPro" id="IPR005829">
    <property type="entry name" value="Sugar_transporter_CS"/>
</dbReference>
<organism evidence="10 11">
    <name type="scientific">Kocuria varians</name>
    <name type="common">Micrococcus varians</name>
    <dbReference type="NCBI Taxonomy" id="1272"/>
    <lineage>
        <taxon>Bacteria</taxon>
        <taxon>Bacillati</taxon>
        <taxon>Actinomycetota</taxon>
        <taxon>Actinomycetes</taxon>
        <taxon>Micrococcales</taxon>
        <taxon>Micrococcaceae</taxon>
        <taxon>Kocuria</taxon>
    </lineage>
</organism>
<keyword evidence="5 8" id="KW-1133">Transmembrane helix</keyword>
<feature type="transmembrane region" description="Helical" evidence="8">
    <location>
        <begin position="118"/>
        <end position="141"/>
    </location>
</feature>
<dbReference type="EMBL" id="CP059343">
    <property type="protein sequence ID" value="QMS57252.1"/>
    <property type="molecule type" value="Genomic_DNA"/>
</dbReference>
<keyword evidence="11" id="KW-1185">Reference proteome</keyword>
<dbReference type="PANTHER" id="PTHR43045">
    <property type="entry name" value="SHIKIMATE TRANSPORTER"/>
    <property type="match status" value="1"/>
</dbReference>